<name>A0A501PBK7_9PROT</name>
<comment type="caution">
    <text evidence="9">The sequence shown here is derived from an EMBL/GenBank/DDBJ whole genome shotgun (WGS) entry which is preliminary data.</text>
</comment>
<gene>
    <name evidence="9" type="ORF">FIV46_14990</name>
</gene>
<dbReference type="UniPathway" id="UPA00109">
    <property type="reaction ID" value="UER00181"/>
</dbReference>
<dbReference type="PROSITE" id="PS51463">
    <property type="entry name" value="P_GLUCOSE_ISOMERASE_3"/>
    <property type="match status" value="1"/>
</dbReference>
<dbReference type="PRINTS" id="PR00662">
    <property type="entry name" value="G6PISOMERASE"/>
</dbReference>
<dbReference type="InterPro" id="IPR035482">
    <property type="entry name" value="SIS_PGI_2"/>
</dbReference>
<sequence length="430" mass="47902">MSYSQEIRGQEDRDLSAVFARAAEPVNLLKAQRQENTLYGFLRPLDHAEDLPAIECLAATIRYGRNDVVVLGTGGSSLGAHALVALKKNRFSHNNQYPRIHFPDNLGPDSMDALLSELDLAHTHFLIISKSGGTAETLAQMMACLAAVKEMLERVQNGRQLSEYFTVIVEPGDNILRRFANRWRLPIFDHAKDIGGRYSALSVVGLLPSAIAGLDIRETRRGARDVLMNCLETENIEDIPAAIGAATIYHCAEEGMNINVLMPYECRLDMLARWHQQLWSESVGKAGKGTTPVRALGPVDQHSQLQLYLDGPNDKFFTFITTNMNGKGPVIDDKLASDPELGYMSGRTIGDLVAAEARATMEALSRHNKPVRQIKLERLNEYSMGALIMHFMLETIIGAHLFDVNAFDQPAVEEGKVLTRQYMEWGRRMH</sequence>
<evidence type="ECO:0000256" key="1">
    <source>
        <dbReference type="ARBA" id="ARBA00004926"/>
    </source>
</evidence>
<dbReference type="SUPFAM" id="SSF53697">
    <property type="entry name" value="SIS domain"/>
    <property type="match status" value="1"/>
</dbReference>
<evidence type="ECO:0000256" key="8">
    <source>
        <dbReference type="RuleBase" id="RU000612"/>
    </source>
</evidence>
<dbReference type="InterPro" id="IPR035476">
    <property type="entry name" value="SIS_PGI_1"/>
</dbReference>
<keyword evidence="5 8" id="KW-0324">Glycolysis</keyword>
<dbReference type="GO" id="GO:0006094">
    <property type="term" value="P:gluconeogenesis"/>
    <property type="evidence" value="ECO:0007669"/>
    <property type="project" value="UniProtKB-KW"/>
</dbReference>
<dbReference type="CDD" id="cd05015">
    <property type="entry name" value="SIS_PGI_1"/>
    <property type="match status" value="1"/>
</dbReference>
<accession>A0A501PBK7</accession>
<dbReference type="PANTHER" id="PTHR11469:SF1">
    <property type="entry name" value="GLUCOSE-6-PHOSPHATE ISOMERASE"/>
    <property type="match status" value="1"/>
</dbReference>
<evidence type="ECO:0000313" key="9">
    <source>
        <dbReference type="EMBL" id="TPD57427.1"/>
    </source>
</evidence>
<dbReference type="AlphaFoldDB" id="A0A501PBK7"/>
<dbReference type="GO" id="GO:0005829">
    <property type="term" value="C:cytosol"/>
    <property type="evidence" value="ECO:0007669"/>
    <property type="project" value="TreeGrafter"/>
</dbReference>
<evidence type="ECO:0000256" key="5">
    <source>
        <dbReference type="ARBA" id="ARBA00023152"/>
    </source>
</evidence>
<keyword evidence="6 8" id="KW-0413">Isomerase</keyword>
<evidence type="ECO:0000256" key="7">
    <source>
        <dbReference type="ARBA" id="ARBA00029321"/>
    </source>
</evidence>
<comment type="pathway">
    <text evidence="1 8">Carbohydrate degradation; glycolysis; D-glyceraldehyde 3-phosphate and glycerone phosphate from D-glucose: step 2/4.</text>
</comment>
<dbReference type="RefSeq" id="WP_139941742.1">
    <property type="nucleotide sequence ID" value="NZ_JBHSYP010000005.1"/>
</dbReference>
<dbReference type="InterPro" id="IPR046348">
    <property type="entry name" value="SIS_dom_sf"/>
</dbReference>
<evidence type="ECO:0000313" key="10">
    <source>
        <dbReference type="Proteomes" id="UP000319148"/>
    </source>
</evidence>
<organism evidence="9 10">
    <name type="scientific">Emcibacter nanhaiensis</name>
    <dbReference type="NCBI Taxonomy" id="1505037"/>
    <lineage>
        <taxon>Bacteria</taxon>
        <taxon>Pseudomonadati</taxon>
        <taxon>Pseudomonadota</taxon>
        <taxon>Alphaproteobacteria</taxon>
        <taxon>Emcibacterales</taxon>
        <taxon>Emcibacteraceae</taxon>
        <taxon>Emcibacter</taxon>
    </lineage>
</organism>
<dbReference type="Pfam" id="PF00342">
    <property type="entry name" value="PGI"/>
    <property type="match status" value="1"/>
</dbReference>
<protein>
    <recommendedName>
        <fullName evidence="3 8">Glucose-6-phosphate isomerase</fullName>
        <ecNumber evidence="3 8">5.3.1.9</ecNumber>
    </recommendedName>
</protein>
<comment type="catalytic activity">
    <reaction evidence="7 8">
        <text>alpha-D-glucose 6-phosphate = beta-D-fructose 6-phosphate</text>
        <dbReference type="Rhea" id="RHEA:11816"/>
        <dbReference type="ChEBI" id="CHEBI:57634"/>
        <dbReference type="ChEBI" id="CHEBI:58225"/>
        <dbReference type="EC" id="5.3.1.9"/>
    </reaction>
</comment>
<keyword evidence="4 8" id="KW-0312">Gluconeogenesis</keyword>
<dbReference type="InterPro" id="IPR018189">
    <property type="entry name" value="Phosphoglucose_isomerase_CS"/>
</dbReference>
<dbReference type="GO" id="GO:0006096">
    <property type="term" value="P:glycolytic process"/>
    <property type="evidence" value="ECO:0007669"/>
    <property type="project" value="UniProtKB-UniPathway"/>
</dbReference>
<dbReference type="GO" id="GO:0048029">
    <property type="term" value="F:monosaccharide binding"/>
    <property type="evidence" value="ECO:0007669"/>
    <property type="project" value="TreeGrafter"/>
</dbReference>
<dbReference type="PANTHER" id="PTHR11469">
    <property type="entry name" value="GLUCOSE-6-PHOSPHATE ISOMERASE"/>
    <property type="match status" value="1"/>
</dbReference>
<dbReference type="CDD" id="cd05016">
    <property type="entry name" value="SIS_PGI_2"/>
    <property type="match status" value="1"/>
</dbReference>
<keyword evidence="10" id="KW-1185">Reference proteome</keyword>
<dbReference type="Proteomes" id="UP000319148">
    <property type="component" value="Unassembled WGS sequence"/>
</dbReference>
<comment type="similarity">
    <text evidence="2 8">Belongs to the GPI family.</text>
</comment>
<dbReference type="PROSITE" id="PS00174">
    <property type="entry name" value="P_GLUCOSE_ISOMERASE_2"/>
    <property type="match status" value="1"/>
</dbReference>
<proteinExistence type="inferred from homology"/>
<dbReference type="GO" id="GO:0051156">
    <property type="term" value="P:glucose 6-phosphate metabolic process"/>
    <property type="evidence" value="ECO:0007669"/>
    <property type="project" value="TreeGrafter"/>
</dbReference>
<dbReference type="OrthoDB" id="140919at2"/>
<evidence type="ECO:0000256" key="6">
    <source>
        <dbReference type="ARBA" id="ARBA00023235"/>
    </source>
</evidence>
<dbReference type="InterPro" id="IPR001672">
    <property type="entry name" value="G6P_Isomerase"/>
</dbReference>
<evidence type="ECO:0000256" key="3">
    <source>
        <dbReference type="ARBA" id="ARBA00011952"/>
    </source>
</evidence>
<dbReference type="EMBL" id="VFIY01000018">
    <property type="protein sequence ID" value="TPD57427.1"/>
    <property type="molecule type" value="Genomic_DNA"/>
</dbReference>
<evidence type="ECO:0000256" key="2">
    <source>
        <dbReference type="ARBA" id="ARBA00006604"/>
    </source>
</evidence>
<evidence type="ECO:0000256" key="4">
    <source>
        <dbReference type="ARBA" id="ARBA00022432"/>
    </source>
</evidence>
<dbReference type="GO" id="GO:0004347">
    <property type="term" value="F:glucose-6-phosphate isomerase activity"/>
    <property type="evidence" value="ECO:0007669"/>
    <property type="project" value="UniProtKB-EC"/>
</dbReference>
<dbReference type="EC" id="5.3.1.9" evidence="3 8"/>
<dbReference type="Gene3D" id="3.40.50.10490">
    <property type="entry name" value="Glucose-6-phosphate isomerase like protein, domain 1"/>
    <property type="match status" value="2"/>
</dbReference>
<reference evidence="10" key="1">
    <citation type="submission" date="2019-06" db="EMBL/GenBank/DDBJ databases">
        <title>The complete genome of Emcibacter congregatus ZYLT.</title>
        <authorList>
            <person name="Zhao Z."/>
        </authorList>
    </citation>
    <scope>NUCLEOTIDE SEQUENCE [LARGE SCALE GENOMIC DNA]</scope>
    <source>
        <strain evidence="10">MCCC 1A06723</strain>
    </source>
</reference>
<dbReference type="GO" id="GO:0097367">
    <property type="term" value="F:carbohydrate derivative binding"/>
    <property type="evidence" value="ECO:0007669"/>
    <property type="project" value="InterPro"/>
</dbReference>